<dbReference type="PROSITE" id="PS51257">
    <property type="entry name" value="PROKAR_LIPOPROTEIN"/>
    <property type="match status" value="1"/>
</dbReference>
<name>A0ABW0BYV1_9BACT</name>
<reference evidence="2" key="1">
    <citation type="journal article" date="2019" name="Int. J. Syst. Evol. Microbiol.">
        <title>The Global Catalogue of Microorganisms (GCM) 10K type strain sequencing project: providing services to taxonomists for standard genome sequencing and annotation.</title>
        <authorList>
            <consortium name="The Broad Institute Genomics Platform"/>
            <consortium name="The Broad Institute Genome Sequencing Center for Infectious Disease"/>
            <person name="Wu L."/>
            <person name="Ma J."/>
        </authorList>
    </citation>
    <scope>NUCLEOTIDE SEQUENCE [LARGE SCALE GENOMIC DNA]</scope>
    <source>
        <strain evidence="2">CGMCC 1.7030</strain>
    </source>
</reference>
<accession>A0ABW0BYV1</accession>
<evidence type="ECO:0000313" key="2">
    <source>
        <dbReference type="Proteomes" id="UP001596163"/>
    </source>
</evidence>
<dbReference type="RefSeq" id="WP_377915617.1">
    <property type="nucleotide sequence ID" value="NZ_JBHSKS010000009.1"/>
</dbReference>
<dbReference type="EMBL" id="JBHSKS010000009">
    <property type="protein sequence ID" value="MFC5192525.1"/>
    <property type="molecule type" value="Genomic_DNA"/>
</dbReference>
<evidence type="ECO:0000313" key="1">
    <source>
        <dbReference type="EMBL" id="MFC5192525.1"/>
    </source>
</evidence>
<protein>
    <recommendedName>
        <fullName evidence="3">Lipoprotein</fullName>
    </recommendedName>
</protein>
<organism evidence="1 2">
    <name type="scientific">Algoriphagus aquatilis</name>
    <dbReference type="NCBI Taxonomy" id="490186"/>
    <lineage>
        <taxon>Bacteria</taxon>
        <taxon>Pseudomonadati</taxon>
        <taxon>Bacteroidota</taxon>
        <taxon>Cytophagia</taxon>
        <taxon>Cytophagales</taxon>
        <taxon>Cyclobacteriaceae</taxon>
        <taxon>Algoriphagus</taxon>
    </lineage>
</organism>
<gene>
    <name evidence="1" type="ORF">ACFPIK_12180</name>
</gene>
<dbReference type="Proteomes" id="UP001596163">
    <property type="component" value="Unassembled WGS sequence"/>
</dbReference>
<keyword evidence="2" id="KW-1185">Reference proteome</keyword>
<evidence type="ECO:0008006" key="3">
    <source>
        <dbReference type="Google" id="ProtNLM"/>
    </source>
</evidence>
<comment type="caution">
    <text evidence="1">The sequence shown here is derived from an EMBL/GenBank/DDBJ whole genome shotgun (WGS) entry which is preliminary data.</text>
</comment>
<proteinExistence type="predicted"/>
<sequence>MARLYIFLFFVLLASSCTEEESRTISTDLSVEALQHFKLSKAFSESIYLGNISYQDYFRISSAELPGCPTIDRSLQSRIITLDYSKPLECTQENNKTRTGKIILDFTLSNTSSPTWIMTYEEYSVEGIKVSGTRQFRAITSNETEASFENLEIELPKNLAFLIKGKTNHSVSRANFRPFALSTRGNLEGINPAGRNFNLVITEPKEQLFACYRQGWFLTQTGKESIKIARGIERDVVYTTTYQTPTGCNPNVTAILPDGRIFLLNP</sequence>